<accession>A0A378JY07</accession>
<reference evidence="1 3" key="1">
    <citation type="submission" date="2015-11" db="EMBL/GenBank/DDBJ databases">
        <title>Genomic analysis of 38 Legionella species identifies large and diverse effector repertoires.</title>
        <authorList>
            <person name="Burstein D."/>
            <person name="Amaro F."/>
            <person name="Zusman T."/>
            <person name="Lifshitz Z."/>
            <person name="Cohen O."/>
            <person name="Gilbert J.A."/>
            <person name="Pupko T."/>
            <person name="Shuman H.A."/>
            <person name="Segal G."/>
        </authorList>
    </citation>
    <scope>NUCLEOTIDE SEQUENCE [LARGE SCALE GENOMIC DNA]</scope>
    <source>
        <strain evidence="1 3">ATCC 43877</strain>
    </source>
</reference>
<evidence type="ECO:0000313" key="1">
    <source>
        <dbReference type="EMBL" id="KTD31234.1"/>
    </source>
</evidence>
<dbReference type="Proteomes" id="UP000054985">
    <property type="component" value="Unassembled WGS sequence"/>
</dbReference>
<dbReference type="Proteomes" id="UP000254040">
    <property type="component" value="Unassembled WGS sequence"/>
</dbReference>
<name>A0A378JY07_9GAMM</name>
<organism evidence="2 4">
    <name type="scientific">Legionella moravica</name>
    <dbReference type="NCBI Taxonomy" id="39962"/>
    <lineage>
        <taxon>Bacteria</taxon>
        <taxon>Pseudomonadati</taxon>
        <taxon>Pseudomonadota</taxon>
        <taxon>Gammaproteobacteria</taxon>
        <taxon>Legionellales</taxon>
        <taxon>Legionellaceae</taxon>
        <taxon>Legionella</taxon>
    </lineage>
</organism>
<proteinExistence type="predicted"/>
<evidence type="ECO:0000313" key="4">
    <source>
        <dbReference type="Proteomes" id="UP000254040"/>
    </source>
</evidence>
<evidence type="ECO:0000313" key="3">
    <source>
        <dbReference type="Proteomes" id="UP000054985"/>
    </source>
</evidence>
<dbReference type="AlphaFoldDB" id="A0A378JY07"/>
<sequence length="315" mass="35681">MSDLNPQLNKPLSAIELSDFPGGVAAWGALPAVFDSHDQAFDRGVHIHARFNESGKKIIDKSFSEIEVRWQGKSVLLTEDSAVSYTMSSIFDFVIVSRYCDHCGAELLDKGLSAVRPSFDHYCDQCGEVTVTNERCVVNPIILFKEWLGDVQVQRPSIRPARTIKLDYDRFPGGFQIWGSNPSIIWTAKRPEESAIHVHAYNGENKRVVDNTYSEVWIDDVLLDIEMVRVLQIQRAIPELHHHLFSINCPECNHPHFDKGLHSVIPHQRHQCDACQHVFTTPKHISNPCIASLDKLTTFNHGVFEHESISYANDL</sequence>
<dbReference type="EMBL" id="UGOG01000001">
    <property type="protein sequence ID" value="STX61909.1"/>
    <property type="molecule type" value="Genomic_DNA"/>
</dbReference>
<keyword evidence="3" id="KW-1185">Reference proteome</keyword>
<dbReference type="OrthoDB" id="1489751at2"/>
<evidence type="ECO:0000313" key="2">
    <source>
        <dbReference type="EMBL" id="STX61909.1"/>
    </source>
</evidence>
<protein>
    <submittedName>
        <fullName evidence="2">Uncharacterized protein</fullName>
    </submittedName>
</protein>
<dbReference type="RefSeq" id="WP_051190632.1">
    <property type="nucleotide sequence ID" value="NZ_CAAAJG010000023.1"/>
</dbReference>
<reference evidence="2 4" key="2">
    <citation type="submission" date="2018-06" db="EMBL/GenBank/DDBJ databases">
        <authorList>
            <consortium name="Pathogen Informatics"/>
            <person name="Doyle S."/>
        </authorList>
    </citation>
    <scope>NUCLEOTIDE SEQUENCE [LARGE SCALE GENOMIC DNA]</scope>
    <source>
        <strain evidence="2 4">NCTC12239</strain>
    </source>
</reference>
<dbReference type="STRING" id="39962.Lmor_2731"/>
<dbReference type="EMBL" id="LNYN01000040">
    <property type="protein sequence ID" value="KTD31234.1"/>
    <property type="molecule type" value="Genomic_DNA"/>
</dbReference>
<gene>
    <name evidence="1" type="ORF">Lmor_2731</name>
    <name evidence="2" type="ORF">NCTC12239_00827</name>
</gene>